<feature type="non-terminal residue" evidence="1">
    <location>
        <position position="1"/>
    </location>
</feature>
<protein>
    <submittedName>
        <fullName evidence="1">Uncharacterized protein</fullName>
    </submittedName>
</protein>
<keyword evidence="2" id="KW-1185">Reference proteome</keyword>
<accession>A0ABR0LMI1</accession>
<dbReference type="EMBL" id="JAVRRA010017236">
    <property type="protein sequence ID" value="KAK5200681.1"/>
    <property type="molecule type" value="Genomic_DNA"/>
</dbReference>
<comment type="caution">
    <text evidence="1">The sequence shown here is derived from an EMBL/GenBank/DDBJ whole genome shotgun (WGS) entry which is preliminary data.</text>
</comment>
<evidence type="ECO:0000313" key="2">
    <source>
        <dbReference type="Proteomes" id="UP001357485"/>
    </source>
</evidence>
<dbReference type="Proteomes" id="UP001357485">
    <property type="component" value="Unassembled WGS sequence"/>
</dbReference>
<sequence length="61" mass="7088">VRDELSDEEQQSAWEELTEPVKHAHESLRKRRAACEDYDECMQYWFTPAQDDSAGEIRGSG</sequence>
<organism evidence="1 2">
    <name type="scientific">Cryomyces antarcticus</name>
    <dbReference type="NCBI Taxonomy" id="329879"/>
    <lineage>
        <taxon>Eukaryota</taxon>
        <taxon>Fungi</taxon>
        <taxon>Dikarya</taxon>
        <taxon>Ascomycota</taxon>
        <taxon>Pezizomycotina</taxon>
        <taxon>Dothideomycetes</taxon>
        <taxon>Dothideomycetes incertae sedis</taxon>
        <taxon>Cryomyces</taxon>
    </lineage>
</organism>
<gene>
    <name evidence="1" type="ORF">LTR16_005273</name>
</gene>
<name>A0ABR0LMI1_9PEZI</name>
<reference evidence="1 2" key="1">
    <citation type="submission" date="2023-08" db="EMBL/GenBank/DDBJ databases">
        <title>Black Yeasts Isolated from many extreme environments.</title>
        <authorList>
            <person name="Coleine C."/>
            <person name="Stajich J.E."/>
            <person name="Selbmann L."/>
        </authorList>
    </citation>
    <scope>NUCLEOTIDE SEQUENCE [LARGE SCALE GENOMIC DNA]</scope>
    <source>
        <strain evidence="1 2">CCFEE 536</strain>
    </source>
</reference>
<evidence type="ECO:0000313" key="1">
    <source>
        <dbReference type="EMBL" id="KAK5200681.1"/>
    </source>
</evidence>
<proteinExistence type="predicted"/>